<reference evidence="1" key="1">
    <citation type="journal article" date="2015" name="Genom Data">
        <title>Genome sequences of six Phytophthora species associated with forests in New Zealand.</title>
        <authorList>
            <person name="Studholme D.J."/>
            <person name="McDougal R.L."/>
            <person name="Sambles C."/>
            <person name="Hansen E."/>
            <person name="Hardy G."/>
            <person name="Grant M."/>
            <person name="Ganley R.J."/>
            <person name="Williams N.M."/>
        </authorList>
    </citation>
    <scope>NUCLEOTIDE SEQUENCE</scope>
    <source>
        <strain evidence="1">NZFS 2646</strain>
        <strain evidence="2">NZFS 3630</strain>
    </source>
</reference>
<proteinExistence type="predicted"/>
<evidence type="ECO:0000313" key="1">
    <source>
        <dbReference type="EMBL" id="KAG2512329.1"/>
    </source>
</evidence>
<dbReference type="EMBL" id="JPWV03000413">
    <property type="protein sequence ID" value="KAG2512329.1"/>
    <property type="molecule type" value="Genomic_DNA"/>
</dbReference>
<organism evidence="4 5">
    <name type="scientific">Phytophthora kernoviae</name>
    <dbReference type="NCBI Taxonomy" id="325452"/>
    <lineage>
        <taxon>Eukaryota</taxon>
        <taxon>Sar</taxon>
        <taxon>Stramenopiles</taxon>
        <taxon>Oomycota</taxon>
        <taxon>Peronosporomycetes</taxon>
        <taxon>Peronosporales</taxon>
        <taxon>Peronosporaceae</taxon>
        <taxon>Phytophthora</taxon>
    </lineage>
</organism>
<accession>A0A421GYL1</accession>
<name>A0A421GYL1_9STRA</name>
<dbReference type="Proteomes" id="UP000785171">
    <property type="component" value="Unassembled WGS sequence"/>
</dbReference>
<protein>
    <submittedName>
        <fullName evidence="4">Uncharacterized protein</fullName>
    </submittedName>
</protein>
<dbReference type="EMBL" id="MBDN02000025">
    <property type="protein sequence ID" value="RLN83932.1"/>
    <property type="molecule type" value="Genomic_DNA"/>
</dbReference>
<dbReference type="Proteomes" id="UP000285883">
    <property type="component" value="Unassembled WGS sequence"/>
</dbReference>
<gene>
    <name evidence="3" type="ORF">BBI17_000486</name>
    <name evidence="4" type="ORF">BBO99_00001663</name>
    <name evidence="1" type="ORF">JM16_008129</name>
    <name evidence="2" type="ORF">JM18_007387</name>
</gene>
<dbReference type="InterPro" id="IPR051888">
    <property type="entry name" value="UPF0148_domain"/>
</dbReference>
<evidence type="ECO:0000313" key="5">
    <source>
        <dbReference type="Proteomes" id="UP000285624"/>
    </source>
</evidence>
<evidence type="ECO:0000313" key="6">
    <source>
        <dbReference type="Proteomes" id="UP000285883"/>
    </source>
</evidence>
<dbReference type="Proteomes" id="UP000285624">
    <property type="component" value="Unassembled WGS sequence"/>
</dbReference>
<sequence>MLQTATPVKRSRDEASKLLGQKMLQGWTMLGNSCPVEDCYTPLMRSRQGKVGRALKAGVDINVELTIWSVLGVLCEM</sequence>
<dbReference type="PANTHER" id="PTHR16537">
    <property type="entry name" value="SJOEGREN SYNDROME/SCLERODERMA AUTOANTIGEN 1"/>
    <property type="match status" value="1"/>
</dbReference>
<dbReference type="EMBL" id="JPWU03000333">
    <property type="protein sequence ID" value="KAG2519674.1"/>
    <property type="molecule type" value="Genomic_DNA"/>
</dbReference>
<dbReference type="Pfam" id="PF06677">
    <property type="entry name" value="Auto_anti-p27"/>
    <property type="match status" value="1"/>
</dbReference>
<dbReference type="PANTHER" id="PTHR16537:SF1">
    <property type="entry name" value="PROTEIN ZNRD2"/>
    <property type="match status" value="1"/>
</dbReference>
<reference evidence="1" key="3">
    <citation type="submission" date="2020-06" db="EMBL/GenBank/DDBJ databases">
        <authorList>
            <person name="Studholme D.J."/>
        </authorList>
    </citation>
    <scope>NUCLEOTIDE SEQUENCE</scope>
    <source>
        <strain evidence="1">NZFS 2646</strain>
        <strain evidence="2">NZFS 3630</strain>
    </source>
</reference>
<keyword evidence="5" id="KW-1185">Reference proteome</keyword>
<dbReference type="InterPro" id="IPR009563">
    <property type="entry name" value="SSSCA1"/>
</dbReference>
<dbReference type="STRING" id="325452.A0A421GYL1"/>
<dbReference type="AlphaFoldDB" id="A0A421GYL1"/>
<dbReference type="EMBL" id="MAYM02000914">
    <property type="protein sequence ID" value="RLN31836.1"/>
    <property type="molecule type" value="Genomic_DNA"/>
</dbReference>
<reference evidence="5 6" key="2">
    <citation type="submission" date="2018-07" db="EMBL/GenBank/DDBJ databases">
        <title>Genome sequencing of oomycete isolates from Chile give support for New Zealand origin for Phytophthora kernoviae and make available the first Nothophytophthora sp. genome.</title>
        <authorList>
            <person name="Studholme D.J."/>
            <person name="Sanfuentes E."/>
            <person name="Panda P."/>
            <person name="Hill R."/>
            <person name="Sambles C."/>
            <person name="Grant M."/>
            <person name="Williams N.M."/>
            <person name="Mcdougal R.L."/>
        </authorList>
    </citation>
    <scope>NUCLEOTIDE SEQUENCE [LARGE SCALE GENOMIC DNA]</scope>
    <source>
        <strain evidence="3">Chile2</strain>
        <strain evidence="4">Chile4</strain>
    </source>
</reference>
<dbReference type="Proteomes" id="UP000792063">
    <property type="component" value="Unassembled WGS sequence"/>
</dbReference>
<evidence type="ECO:0000313" key="4">
    <source>
        <dbReference type="EMBL" id="RLN83932.1"/>
    </source>
</evidence>
<evidence type="ECO:0000313" key="2">
    <source>
        <dbReference type="EMBL" id="KAG2519674.1"/>
    </source>
</evidence>
<evidence type="ECO:0000313" key="3">
    <source>
        <dbReference type="EMBL" id="RLN31836.1"/>
    </source>
</evidence>
<comment type="caution">
    <text evidence="4">The sequence shown here is derived from an EMBL/GenBank/DDBJ whole genome shotgun (WGS) entry which is preliminary data.</text>
</comment>